<sequence>MDSLVTGVIFLVDKLILICGHVTYLTLLPFTILIRAALTNFFAQFNIHLNGKGAGDVQILNWRAYSKMVTYGTVGVVDSWLEGWIKINNLETCMGRLTDVARHVVKFIKFEPGLIAPLYHIRWNMLNIQTKDRAKLFCNPAYNLGDSLLFSVAYYGRGAKSLEEAQAHKMALTAEKLKLKKGMRVLDVGCGFGGLSRYLASEHGVSIVAITNSREMAAYSKKNCAGLDVTVLEVDWRDLDEIGRFDRVVGIEVMFRVGRHNLDEFFAKISSCLKPDGICVIQDFWNHPDMPHNLATATKYFFPGHYVFSIDKILRQSGKYFRLEGYLDMSDDLKATGYHWLANF</sequence>
<keyword evidence="5" id="KW-0472">Membrane</keyword>
<dbReference type="PANTHER" id="PTHR43667">
    <property type="entry name" value="CYCLOPROPANE-FATTY-ACYL-PHOSPHOLIPID SYNTHASE"/>
    <property type="match status" value="1"/>
</dbReference>
<dbReference type="GO" id="GO:0008168">
    <property type="term" value="F:methyltransferase activity"/>
    <property type="evidence" value="ECO:0007669"/>
    <property type="project" value="UniProtKB-KW"/>
</dbReference>
<dbReference type="SUPFAM" id="SSF53335">
    <property type="entry name" value="S-adenosyl-L-methionine-dependent methyltransferases"/>
    <property type="match status" value="1"/>
</dbReference>
<dbReference type="PANTHER" id="PTHR43667:SF1">
    <property type="entry name" value="CYCLOPROPANE-FATTY-ACYL-PHOSPHOLIPID SYNTHASE"/>
    <property type="match status" value="1"/>
</dbReference>
<proteinExistence type="predicted"/>
<dbReference type="EMBL" id="LNIX01000004">
    <property type="protein sequence ID" value="OXA55750.1"/>
    <property type="molecule type" value="Genomic_DNA"/>
</dbReference>
<reference evidence="6 7" key="1">
    <citation type="submission" date="2015-12" db="EMBL/GenBank/DDBJ databases">
        <title>The genome of Folsomia candida.</title>
        <authorList>
            <person name="Faddeeva A."/>
            <person name="Derks M.F."/>
            <person name="Anvar Y."/>
            <person name="Smit S."/>
            <person name="Van Straalen N."/>
            <person name="Roelofs D."/>
        </authorList>
    </citation>
    <scope>NUCLEOTIDE SEQUENCE [LARGE SCALE GENOMIC DNA]</scope>
    <source>
        <strain evidence="6 7">VU population</strain>
        <tissue evidence="6">Whole body</tissue>
    </source>
</reference>
<evidence type="ECO:0000256" key="5">
    <source>
        <dbReference type="SAM" id="Phobius"/>
    </source>
</evidence>
<evidence type="ECO:0000256" key="1">
    <source>
        <dbReference type="ARBA" id="ARBA00022603"/>
    </source>
</evidence>
<comment type="caution">
    <text evidence="6">The sequence shown here is derived from an EMBL/GenBank/DDBJ whole genome shotgun (WGS) entry which is preliminary data.</text>
</comment>
<dbReference type="InterPro" id="IPR050723">
    <property type="entry name" value="CFA/CMAS"/>
</dbReference>
<keyword evidence="3" id="KW-0949">S-adenosyl-L-methionine</keyword>
<evidence type="ECO:0000256" key="2">
    <source>
        <dbReference type="ARBA" id="ARBA00022679"/>
    </source>
</evidence>
<keyword evidence="5" id="KW-1133">Transmembrane helix</keyword>
<dbReference type="GO" id="GO:0032259">
    <property type="term" value="P:methylation"/>
    <property type="evidence" value="ECO:0007669"/>
    <property type="project" value="UniProtKB-KW"/>
</dbReference>
<organism evidence="6 7">
    <name type="scientific">Folsomia candida</name>
    <name type="common">Springtail</name>
    <dbReference type="NCBI Taxonomy" id="158441"/>
    <lineage>
        <taxon>Eukaryota</taxon>
        <taxon>Metazoa</taxon>
        <taxon>Ecdysozoa</taxon>
        <taxon>Arthropoda</taxon>
        <taxon>Hexapoda</taxon>
        <taxon>Collembola</taxon>
        <taxon>Entomobryomorpha</taxon>
        <taxon>Isotomoidea</taxon>
        <taxon>Isotomidae</taxon>
        <taxon>Proisotominae</taxon>
        <taxon>Folsomia</taxon>
    </lineage>
</organism>
<protein>
    <submittedName>
        <fullName evidence="6">Cyclopropane-fatty-acyl-phospholipid synthase</fullName>
    </submittedName>
</protein>
<dbReference type="CDD" id="cd02440">
    <property type="entry name" value="AdoMet_MTases"/>
    <property type="match status" value="1"/>
</dbReference>
<evidence type="ECO:0000313" key="7">
    <source>
        <dbReference type="Proteomes" id="UP000198287"/>
    </source>
</evidence>
<evidence type="ECO:0000313" key="6">
    <source>
        <dbReference type="EMBL" id="OXA55750.1"/>
    </source>
</evidence>
<name>A0A226EE96_FOLCA</name>
<accession>A0A226EE96</accession>
<keyword evidence="4" id="KW-0443">Lipid metabolism</keyword>
<evidence type="ECO:0000256" key="3">
    <source>
        <dbReference type="ARBA" id="ARBA00022691"/>
    </source>
</evidence>
<dbReference type="AlphaFoldDB" id="A0A226EE96"/>
<gene>
    <name evidence="6" type="ORF">Fcan01_08639</name>
</gene>
<feature type="transmembrane region" description="Helical" evidence="5">
    <location>
        <begin position="15"/>
        <end position="38"/>
    </location>
</feature>
<dbReference type="Proteomes" id="UP000198287">
    <property type="component" value="Unassembled WGS sequence"/>
</dbReference>
<dbReference type="Gene3D" id="3.40.50.150">
    <property type="entry name" value="Vaccinia Virus protein VP39"/>
    <property type="match status" value="1"/>
</dbReference>
<keyword evidence="1" id="KW-0489">Methyltransferase</keyword>
<evidence type="ECO:0000256" key="4">
    <source>
        <dbReference type="ARBA" id="ARBA00023098"/>
    </source>
</evidence>
<keyword evidence="7" id="KW-1185">Reference proteome</keyword>
<dbReference type="InterPro" id="IPR029063">
    <property type="entry name" value="SAM-dependent_MTases_sf"/>
</dbReference>
<dbReference type="GO" id="GO:0006629">
    <property type="term" value="P:lipid metabolic process"/>
    <property type="evidence" value="ECO:0007669"/>
    <property type="project" value="UniProtKB-KW"/>
</dbReference>
<keyword evidence="5" id="KW-0812">Transmembrane</keyword>
<keyword evidence="2" id="KW-0808">Transferase</keyword>
<dbReference type="Pfam" id="PF02353">
    <property type="entry name" value="CMAS"/>
    <property type="match status" value="1"/>
</dbReference>
<dbReference type="OrthoDB" id="8300214at2759"/>